<protein>
    <submittedName>
        <fullName evidence="1">Por secretion system C-terminal sorting domain-containing protein</fullName>
    </submittedName>
</protein>
<dbReference type="InterPro" id="IPR043504">
    <property type="entry name" value="Peptidase_S1_PA_chymotrypsin"/>
</dbReference>
<evidence type="ECO:0000313" key="1">
    <source>
        <dbReference type="EMBL" id="SEH29674.1"/>
    </source>
</evidence>
<proteinExistence type="predicted"/>
<evidence type="ECO:0000313" key="2">
    <source>
        <dbReference type="Proteomes" id="UP000198561"/>
    </source>
</evidence>
<dbReference type="Gene3D" id="2.60.40.740">
    <property type="match status" value="1"/>
</dbReference>
<sequence>MKKILVLLLIMFHVFLWGQGGQAEYKVELNNLSYELTAGIKNGTDDTYVSVEIIYSDGSRESLYLRYFNDEDDDVYGWNLNPSLITSKKPVAVRSSGYVNFRTGTDAEFDQTNNVSYCNVMGLNINTNSPRMSALTYNLKITPVHTLISENLPDTSQPNTILPSDDKVNLYAKQGFDASLYHYQYSLDNVNWVDIDPSLSTLNKLSVSAKDLFGNNYSQYLGQNIYFRAASCLSNGVYEAVSSPVVLTLLKSAPHIPTNTVSPTKCSDTSDGSITLNFDRTLIAGENLKVSLLNTDTGAAVDLSNSGFPNGDLAPFLQTNTTLVIPNLPPGKYKLGLLGTYNANATYTDASSHTVGFEITKPTPVTFSMTSQTNVHCFQGSDGNISLTAAGGQNQYQYWVTKDGQPYVDWTNFSSGNTTVIQSLSAGIYKIKVRDSNLCVAKDNGNEKEITVTITQPSQAIAFPAAETEVSQPTGYGLSNGYISVRVTGGTPNADGSYNFEWRKDSPSGTVITSGITTDAVNNPYTIKLEGLPAGTYYLTVKDKNYPAASSQLGNCGIIAQEFIVNQPDPLVANIQLEKQISCNIANNYQFKPDVNNNGIPDEAEDGILKAVVTGGVGTYYYKWQILNNGLFQDIPGANQVTLDNLTTGTYKVLVRDSKNNTADAQYVLVFPSELAITLAANTISCYGQNGGQVSVTATGGTGAYSYQWNTNDTTPSVTGLSAGNYFVLVNDAKNCKVSGSVQIQGPNQLAIDDILVQNPICYGAANGEIKISVSGGKAPYTIVWTNGISGENNTGLVAGQYTVTVTDANGCSIFRQYTLTDPVQLTVDLGKDRTLCLGDTQTYNVTINDPAATYQWKDQNGNIISKDPFITISAAGTYTVIITDSKGCTATDTVVIKNSSEVLNPQFMLTTHAYREATVVLVNTSPTKPQTVEWVVPDTPDIQIINKTDDFIELKFLKLGAYEIGLKGTQGECEKTFYKKVIVEENTTGVNLNPEKASNVREFTILPNPNTGVFSILVGLEKAAIINVRIIDMVSHEAYPAVKKTPSTYFTIPYNTSLPAGSYLIILETGNEALVKRMLVQ</sequence>
<dbReference type="Gene3D" id="2.40.10.10">
    <property type="entry name" value="Trypsin-like serine proteases"/>
    <property type="match status" value="1"/>
</dbReference>
<dbReference type="RefSeq" id="WP_089690300.1">
    <property type="nucleotide sequence ID" value="NZ_FNWQ01000001.1"/>
</dbReference>
<dbReference type="Gene3D" id="2.60.40.10">
    <property type="entry name" value="Immunoglobulins"/>
    <property type="match status" value="1"/>
</dbReference>
<reference evidence="1 2" key="1">
    <citation type="submission" date="2016-10" db="EMBL/GenBank/DDBJ databases">
        <authorList>
            <person name="de Groot N.N."/>
        </authorList>
    </citation>
    <scope>NUCLEOTIDE SEQUENCE [LARGE SCALE GENOMIC DNA]</scope>
    <source>
        <strain evidence="1 2">DSM 23031</strain>
    </source>
</reference>
<gene>
    <name evidence="1" type="ORF">SAMN05421593_1141</name>
</gene>
<accession>A0A1H6H5Y1</accession>
<dbReference type="Proteomes" id="UP000198561">
    <property type="component" value="Unassembled WGS sequence"/>
</dbReference>
<dbReference type="InterPro" id="IPR013783">
    <property type="entry name" value="Ig-like_fold"/>
</dbReference>
<name>A0A1H6H5Y1_CHRCI</name>
<dbReference type="Pfam" id="PF13573">
    <property type="entry name" value="SprB"/>
    <property type="match status" value="3"/>
</dbReference>
<dbReference type="OrthoDB" id="7794186at2"/>
<dbReference type="InterPro" id="IPR025667">
    <property type="entry name" value="SprB_repeat"/>
</dbReference>
<dbReference type="EMBL" id="FNWQ01000001">
    <property type="protein sequence ID" value="SEH29674.1"/>
    <property type="molecule type" value="Genomic_DNA"/>
</dbReference>
<dbReference type="AlphaFoldDB" id="A0A1H6H5Y1"/>
<dbReference type="STRING" id="680127.SAMN05421593_1141"/>
<organism evidence="1 2">
    <name type="scientific">Chryseobacterium culicis</name>
    <dbReference type="NCBI Taxonomy" id="680127"/>
    <lineage>
        <taxon>Bacteria</taxon>
        <taxon>Pseudomonadati</taxon>
        <taxon>Bacteroidota</taxon>
        <taxon>Flavobacteriia</taxon>
        <taxon>Flavobacteriales</taxon>
        <taxon>Weeksellaceae</taxon>
        <taxon>Chryseobacterium group</taxon>
        <taxon>Chryseobacterium</taxon>
    </lineage>
</organism>